<gene>
    <name evidence="3" type="ORF">DDJ31_37925</name>
    <name evidence="2" type="ORF">ELQ87_01435</name>
</gene>
<dbReference type="AlphaFoldDB" id="A0A3Q9KRU9"/>
<evidence type="ECO:0000313" key="3">
    <source>
        <dbReference type="EMBL" id="QCN90043.1"/>
    </source>
</evidence>
<dbReference type="PANTHER" id="PTHR43135:SF3">
    <property type="entry name" value="ALPHA-D-RIBOSE 1-METHYLPHOSPHONATE 5-TRIPHOSPHATE DIPHOSPHATASE"/>
    <property type="match status" value="1"/>
</dbReference>
<feature type="domain" description="Amidohydrolase-related" evidence="1">
    <location>
        <begin position="76"/>
        <end position="421"/>
    </location>
</feature>
<accession>A0A3Q9KRU9</accession>
<keyword evidence="2" id="KW-0378">Hydrolase</keyword>
<dbReference type="SUPFAM" id="SSF51556">
    <property type="entry name" value="Metallo-dependent hydrolases"/>
    <property type="match status" value="1"/>
</dbReference>
<dbReference type="KEGG" id="sgd:ELQ87_01435"/>
<evidence type="ECO:0000313" key="4">
    <source>
        <dbReference type="Proteomes" id="UP000271291"/>
    </source>
</evidence>
<dbReference type="InterPro" id="IPR006680">
    <property type="entry name" value="Amidohydro-rel"/>
</dbReference>
<dbReference type="SUPFAM" id="SSF51338">
    <property type="entry name" value="Composite domain of metallo-dependent hydrolases"/>
    <property type="match status" value="1"/>
</dbReference>
<sequence length="437" mass="45597">MTLTTDSAGAATPYAPGERGAVVVYRGATLFDGTGAPPRPATSIVVDGPVIRAVVPDGDPAAAVDGAEVVDLTGRFVTPGLIDAHQHLATPPDRPAAEAVLRRLAHSGVTGVRDMADDLRQIGDLARAALVGEIAAPDIHYAALMAGPGFFDDPRTHQVTRGAVPGEVPWMQAVTDTTDLPIAVALARGTHAAAIKVYADLEAPLVAAVTAEAHRQSIPVWAHAAVFPATPGQVVAAGVDTVSHVTLLAHETATRPLTSYRDKPPVDHASLVTGADGRLDALFARMREQGVVLDATASLWSSAELAGDERADANTELAVALTAQAHRAGVELATGTDYETPPGDPFPALYDELAFLVRRCGIPERDVLRSATLVGARSAGVGHLTGSVEPGKLADLAVFTRDPLADIGHLRTITLTVKRGRRLARADYSTDLPRETR</sequence>
<evidence type="ECO:0000259" key="1">
    <source>
        <dbReference type="Pfam" id="PF01979"/>
    </source>
</evidence>
<proteinExistence type="predicted"/>
<dbReference type="PANTHER" id="PTHR43135">
    <property type="entry name" value="ALPHA-D-RIBOSE 1-METHYLPHOSPHONATE 5-TRIPHOSPHATE DIPHOSPHATASE"/>
    <property type="match status" value="1"/>
</dbReference>
<dbReference type="Proteomes" id="UP000501753">
    <property type="component" value="Chromosome"/>
</dbReference>
<dbReference type="OrthoDB" id="3514520at2"/>
<dbReference type="EMBL" id="CP034687">
    <property type="protein sequence ID" value="AZS83103.1"/>
    <property type="molecule type" value="Genomic_DNA"/>
</dbReference>
<dbReference type="Gene3D" id="2.30.40.10">
    <property type="entry name" value="Urease, subunit C, domain 1"/>
    <property type="match status" value="1"/>
</dbReference>
<name>A0A3Q9KRU9_STRGD</name>
<protein>
    <submittedName>
        <fullName evidence="2">Hydrolase</fullName>
    </submittedName>
</protein>
<dbReference type="InterPro" id="IPR032466">
    <property type="entry name" value="Metal_Hydrolase"/>
</dbReference>
<dbReference type="Pfam" id="PF01979">
    <property type="entry name" value="Amidohydro_1"/>
    <property type="match status" value="1"/>
</dbReference>
<dbReference type="InterPro" id="IPR051781">
    <property type="entry name" value="Metallo-dep_Hydrolase"/>
</dbReference>
<keyword evidence="5" id="KW-1185">Reference proteome</keyword>
<dbReference type="Gene3D" id="1.20.58.520">
    <property type="entry name" value="Amidohydrolase"/>
    <property type="match status" value="1"/>
</dbReference>
<dbReference type="InterPro" id="IPR011059">
    <property type="entry name" value="Metal-dep_hydrolase_composite"/>
</dbReference>
<reference evidence="3 5" key="1">
    <citation type="submission" date="2018-04" db="EMBL/GenBank/DDBJ databases">
        <title>Complete genome sequences of Streptomyces griseoviridis K61 and characterization of antagonistic properties of biological control agents.</title>
        <authorList>
            <person name="Mariita R.M."/>
            <person name="Sello J.K."/>
        </authorList>
    </citation>
    <scope>NUCLEOTIDE SEQUENCE [LARGE SCALE GENOMIC DNA]</scope>
    <source>
        <strain evidence="3 5">K61</strain>
    </source>
</reference>
<dbReference type="Gene3D" id="3.30.110.90">
    <property type="entry name" value="Amidohydrolase"/>
    <property type="match status" value="1"/>
</dbReference>
<dbReference type="RefSeq" id="WP_127176018.1">
    <property type="nucleotide sequence ID" value="NZ_CP029078.1"/>
</dbReference>
<evidence type="ECO:0000313" key="5">
    <source>
        <dbReference type="Proteomes" id="UP000501753"/>
    </source>
</evidence>
<dbReference type="Gene3D" id="3.40.50.10910">
    <property type="entry name" value="Amidohydrolase"/>
    <property type="match status" value="1"/>
</dbReference>
<evidence type="ECO:0000313" key="2">
    <source>
        <dbReference type="EMBL" id="AZS83103.1"/>
    </source>
</evidence>
<dbReference type="Proteomes" id="UP000271291">
    <property type="component" value="Chromosome"/>
</dbReference>
<dbReference type="GO" id="GO:0016810">
    <property type="term" value="F:hydrolase activity, acting on carbon-nitrogen (but not peptide) bonds"/>
    <property type="evidence" value="ECO:0007669"/>
    <property type="project" value="InterPro"/>
</dbReference>
<reference evidence="2 4" key="2">
    <citation type="submission" date="2018-12" db="EMBL/GenBank/DDBJ databases">
        <title>Streptomyces griseoviridis F1-27 complete genome.</title>
        <authorList>
            <person name="Mariita R.M."/>
            <person name="Sello J.K."/>
        </authorList>
    </citation>
    <scope>NUCLEOTIDE SEQUENCE [LARGE SCALE GENOMIC DNA]</scope>
    <source>
        <strain evidence="2 4">F1-27</strain>
    </source>
</reference>
<dbReference type="EMBL" id="CP029078">
    <property type="protein sequence ID" value="QCN90043.1"/>
    <property type="molecule type" value="Genomic_DNA"/>
</dbReference>
<organism evidence="2 4">
    <name type="scientific">Streptomyces griseoviridis</name>
    <dbReference type="NCBI Taxonomy" id="45398"/>
    <lineage>
        <taxon>Bacteria</taxon>
        <taxon>Bacillati</taxon>
        <taxon>Actinomycetota</taxon>
        <taxon>Actinomycetes</taxon>
        <taxon>Kitasatosporales</taxon>
        <taxon>Streptomycetaceae</taxon>
        <taxon>Streptomyces</taxon>
    </lineage>
</organism>